<dbReference type="Gene3D" id="1.20.810.10">
    <property type="entry name" value="Cytochrome Bc1 Complex, Chain C"/>
    <property type="match status" value="1"/>
</dbReference>
<feature type="transmembrane region" description="Helical" evidence="5">
    <location>
        <begin position="314"/>
        <end position="330"/>
    </location>
</feature>
<dbReference type="InterPro" id="IPR036909">
    <property type="entry name" value="Cyt_c-like_dom_sf"/>
</dbReference>
<dbReference type="InterPro" id="IPR009056">
    <property type="entry name" value="Cyt_c-like_dom"/>
</dbReference>
<feature type="domain" description="Cytochrome b/b6 N-terminal region profile" evidence="6">
    <location>
        <begin position="7"/>
        <end position="218"/>
    </location>
</feature>
<dbReference type="SUPFAM" id="SSF81648">
    <property type="entry name" value="a domain/subunit of cytochrome bc1 complex (Ubiquinol-cytochrome c reductase)"/>
    <property type="match status" value="1"/>
</dbReference>
<dbReference type="GO" id="GO:0016020">
    <property type="term" value="C:membrane"/>
    <property type="evidence" value="ECO:0007669"/>
    <property type="project" value="InterPro"/>
</dbReference>
<evidence type="ECO:0000313" key="8">
    <source>
        <dbReference type="EMBL" id="TMJ13619.1"/>
    </source>
</evidence>
<dbReference type="PANTHER" id="PTHR19271:SF16">
    <property type="entry name" value="CYTOCHROME B"/>
    <property type="match status" value="1"/>
</dbReference>
<evidence type="ECO:0000259" key="6">
    <source>
        <dbReference type="PROSITE" id="PS51002"/>
    </source>
</evidence>
<dbReference type="Pfam" id="PF13442">
    <property type="entry name" value="Cytochrome_CBB3"/>
    <property type="match status" value="1"/>
</dbReference>
<dbReference type="Pfam" id="PF00033">
    <property type="entry name" value="Cytochrome_B"/>
    <property type="match status" value="1"/>
</dbReference>
<dbReference type="PROSITE" id="PS51002">
    <property type="entry name" value="CYTB_NTER"/>
    <property type="match status" value="1"/>
</dbReference>
<evidence type="ECO:0000313" key="9">
    <source>
        <dbReference type="Proteomes" id="UP000320393"/>
    </source>
</evidence>
<keyword evidence="3 4" id="KW-0408">Iron</keyword>
<feature type="domain" description="Cytochrome c" evidence="7">
    <location>
        <begin position="385"/>
        <end position="462"/>
    </location>
</feature>
<dbReference type="PROSITE" id="PS51007">
    <property type="entry name" value="CYTC"/>
    <property type="match status" value="1"/>
</dbReference>
<dbReference type="AlphaFoldDB" id="A0A537M021"/>
<evidence type="ECO:0000259" key="7">
    <source>
        <dbReference type="PROSITE" id="PS51007"/>
    </source>
</evidence>
<proteinExistence type="predicted"/>
<dbReference type="GO" id="GO:0020037">
    <property type="term" value="F:heme binding"/>
    <property type="evidence" value="ECO:0007669"/>
    <property type="project" value="InterPro"/>
</dbReference>
<keyword evidence="5" id="KW-0812">Transmembrane</keyword>
<dbReference type="InterPro" id="IPR005797">
    <property type="entry name" value="Cyt_b/b6_N"/>
</dbReference>
<dbReference type="Proteomes" id="UP000320393">
    <property type="component" value="Unassembled WGS sequence"/>
</dbReference>
<dbReference type="GO" id="GO:0016491">
    <property type="term" value="F:oxidoreductase activity"/>
    <property type="evidence" value="ECO:0007669"/>
    <property type="project" value="InterPro"/>
</dbReference>
<organism evidence="8 9">
    <name type="scientific">Candidatus Segetimicrobium genomatis</name>
    <dbReference type="NCBI Taxonomy" id="2569760"/>
    <lineage>
        <taxon>Bacteria</taxon>
        <taxon>Bacillati</taxon>
        <taxon>Candidatus Sysuimicrobiota</taxon>
        <taxon>Candidatus Sysuimicrobiia</taxon>
        <taxon>Candidatus Sysuimicrobiales</taxon>
        <taxon>Candidatus Segetimicrobiaceae</taxon>
        <taxon>Candidatus Segetimicrobium</taxon>
    </lineage>
</organism>
<dbReference type="InterPro" id="IPR016174">
    <property type="entry name" value="Di-haem_cyt_TM"/>
</dbReference>
<evidence type="ECO:0000256" key="1">
    <source>
        <dbReference type="ARBA" id="ARBA00022617"/>
    </source>
</evidence>
<keyword evidence="1 4" id="KW-0349">Heme</keyword>
<feature type="transmembrane region" description="Helical" evidence="5">
    <location>
        <begin position="35"/>
        <end position="62"/>
    </location>
</feature>
<name>A0A537M021_9BACT</name>
<dbReference type="SUPFAM" id="SSF81342">
    <property type="entry name" value="Transmembrane di-heme cytochromes"/>
    <property type="match status" value="1"/>
</dbReference>
<feature type="transmembrane region" description="Helical" evidence="5">
    <location>
        <begin position="186"/>
        <end position="210"/>
    </location>
</feature>
<feature type="transmembrane region" description="Helical" evidence="5">
    <location>
        <begin position="90"/>
        <end position="109"/>
    </location>
</feature>
<dbReference type="PANTHER" id="PTHR19271">
    <property type="entry name" value="CYTOCHROME B"/>
    <property type="match status" value="1"/>
</dbReference>
<dbReference type="GO" id="GO:0046872">
    <property type="term" value="F:metal ion binding"/>
    <property type="evidence" value="ECO:0007669"/>
    <property type="project" value="UniProtKB-KW"/>
</dbReference>
<keyword evidence="2 4" id="KW-0479">Metal-binding</keyword>
<dbReference type="EMBL" id="VBAM01000156">
    <property type="protein sequence ID" value="TMJ13619.1"/>
    <property type="molecule type" value="Genomic_DNA"/>
</dbReference>
<accession>A0A537M021</accession>
<dbReference type="GO" id="GO:0009055">
    <property type="term" value="F:electron transfer activity"/>
    <property type="evidence" value="ECO:0007669"/>
    <property type="project" value="InterPro"/>
</dbReference>
<evidence type="ECO:0000256" key="2">
    <source>
        <dbReference type="ARBA" id="ARBA00022723"/>
    </source>
</evidence>
<keyword evidence="5" id="KW-0472">Membrane</keyword>
<evidence type="ECO:0000256" key="5">
    <source>
        <dbReference type="SAM" id="Phobius"/>
    </source>
</evidence>
<evidence type="ECO:0000256" key="3">
    <source>
        <dbReference type="ARBA" id="ARBA00023004"/>
    </source>
</evidence>
<feature type="transmembrane region" description="Helical" evidence="5">
    <location>
        <begin position="121"/>
        <end position="141"/>
    </location>
</feature>
<dbReference type="SUPFAM" id="SSF46626">
    <property type="entry name" value="Cytochrome c"/>
    <property type="match status" value="1"/>
</dbReference>
<dbReference type="InterPro" id="IPR027387">
    <property type="entry name" value="Cytb/b6-like_sf"/>
</dbReference>
<reference evidence="8 9" key="1">
    <citation type="journal article" date="2019" name="Nat. Microbiol.">
        <title>Mediterranean grassland soil C-N compound turnover is dependent on rainfall and depth, and is mediated by genomically divergent microorganisms.</title>
        <authorList>
            <person name="Diamond S."/>
            <person name="Andeer P.F."/>
            <person name="Li Z."/>
            <person name="Crits-Christoph A."/>
            <person name="Burstein D."/>
            <person name="Anantharaman K."/>
            <person name="Lane K.R."/>
            <person name="Thomas B.C."/>
            <person name="Pan C."/>
            <person name="Northen T.R."/>
            <person name="Banfield J.F."/>
        </authorList>
    </citation>
    <scope>NUCLEOTIDE SEQUENCE [LARGE SCALE GENOMIC DNA]</scope>
    <source>
        <strain evidence="8">NP_5</strain>
    </source>
</reference>
<comment type="caution">
    <text evidence="8">The sequence shown here is derived from an EMBL/GenBank/DDBJ whole genome shotgun (WGS) entry which is preliminary data.</text>
</comment>
<gene>
    <name evidence="8" type="ORF">E6H02_04895</name>
</gene>
<dbReference type="GO" id="GO:0022904">
    <property type="term" value="P:respiratory electron transport chain"/>
    <property type="evidence" value="ECO:0007669"/>
    <property type="project" value="InterPro"/>
</dbReference>
<sequence length="464" mass="51001">MSPLRRVWRWADDRLGISAVIWPVLTHLAPRDARWYYVFGTATLTTFMLQVITGIALALSYIPSTAEAYDTLQFITHQAPFGHLLRGMHFFGASAMMVMIGAHMAQTFLMGSYKYPREMNWITGVFLFAVTVAMAFTGQLLRWDQTAVWSILVSAEIAARIPIVGSSLARFLLAGDTWGGQTLSRFFSFHVFWIPALIFAFVGAHVWLVLRHGISEPPKAGQPVDPRTYRAWYHATIRREGVPFFPDAAWRDAVFGVGLVIVVAALAVLVGAPELGQQPDPSLLASSPRPDWYLLWTFSLFALLPPSWENTFIIVGPAFAAIVLFLIPLWNRGERSPARRPWAIASVIAICLTVGTLWIAGITSPWSPDFAARPLPPTVVGAAGGPVEVGARLFYDKGCEYCHAIAGYGGLRGPDLTTVGDRLTPAEMTWRILNGGANMPAFAGNLTPDQVDALIAFLKSRTAR</sequence>
<keyword evidence="5" id="KW-1133">Transmembrane helix</keyword>
<protein>
    <submittedName>
        <fullName evidence="8">C-type cytochrome</fullName>
    </submittedName>
</protein>
<evidence type="ECO:0000256" key="4">
    <source>
        <dbReference type="PROSITE-ProRule" id="PRU00433"/>
    </source>
</evidence>
<dbReference type="Gene3D" id="1.10.760.10">
    <property type="entry name" value="Cytochrome c-like domain"/>
    <property type="match status" value="1"/>
</dbReference>
<dbReference type="InterPro" id="IPR036150">
    <property type="entry name" value="Cyt_b/b6_C_sf"/>
</dbReference>
<feature type="transmembrane region" description="Helical" evidence="5">
    <location>
        <begin position="253"/>
        <end position="272"/>
    </location>
</feature>
<feature type="transmembrane region" description="Helical" evidence="5">
    <location>
        <begin position="342"/>
        <end position="361"/>
    </location>
</feature>